<protein>
    <submittedName>
        <fullName evidence="7">Uncharacterized protein</fullName>
    </submittedName>
</protein>
<comment type="caution">
    <text evidence="7">The sequence shown here is derived from an EMBL/GenBank/DDBJ whole genome shotgun (WGS) entry which is preliminary data.</text>
</comment>
<dbReference type="InterPro" id="IPR000185">
    <property type="entry name" value="SecA"/>
</dbReference>
<dbReference type="OrthoDB" id="6386022at2759"/>
<dbReference type="GO" id="GO:0006605">
    <property type="term" value="P:protein targeting"/>
    <property type="evidence" value="ECO:0007669"/>
    <property type="project" value="InterPro"/>
</dbReference>
<dbReference type="InterPro" id="IPR011115">
    <property type="entry name" value="SecA_DEAD"/>
</dbReference>
<dbReference type="PROSITE" id="PS51196">
    <property type="entry name" value="SECA_MOTOR_DEAD"/>
    <property type="match status" value="1"/>
</dbReference>
<dbReference type="SMART" id="SM00957">
    <property type="entry name" value="SecA_DEAD"/>
    <property type="match status" value="1"/>
</dbReference>
<feature type="domain" description="Helicase C-terminal" evidence="5">
    <location>
        <begin position="1303"/>
        <end position="1471"/>
    </location>
</feature>
<dbReference type="Gene3D" id="3.90.1440.10">
    <property type="entry name" value="SecA, preprotein cross-linking domain"/>
    <property type="match status" value="1"/>
</dbReference>
<evidence type="ECO:0000313" key="7">
    <source>
        <dbReference type="EMBL" id="KZS13520.1"/>
    </source>
</evidence>
<accession>A0A164WS17</accession>
<dbReference type="Gene3D" id="3.40.50.300">
    <property type="entry name" value="P-loop containing nucleotide triphosphate hydrolases"/>
    <property type="match status" value="2"/>
</dbReference>
<keyword evidence="4" id="KW-0812">Transmembrane</keyword>
<keyword evidence="4" id="KW-0472">Membrane</keyword>
<keyword evidence="2" id="KW-0653">Protein transport</keyword>
<dbReference type="GO" id="GO:0006886">
    <property type="term" value="P:intracellular protein transport"/>
    <property type="evidence" value="ECO:0007669"/>
    <property type="project" value="InterPro"/>
</dbReference>
<feature type="transmembrane region" description="Helical" evidence="4">
    <location>
        <begin position="2229"/>
        <end position="2246"/>
    </location>
</feature>
<organism evidence="7 8">
    <name type="scientific">Daphnia magna</name>
    <dbReference type="NCBI Taxonomy" id="35525"/>
    <lineage>
        <taxon>Eukaryota</taxon>
        <taxon>Metazoa</taxon>
        <taxon>Ecdysozoa</taxon>
        <taxon>Arthropoda</taxon>
        <taxon>Crustacea</taxon>
        <taxon>Branchiopoda</taxon>
        <taxon>Diplostraca</taxon>
        <taxon>Cladocera</taxon>
        <taxon>Anomopoda</taxon>
        <taxon>Daphniidae</taxon>
        <taxon>Daphnia</taxon>
    </lineage>
</organism>
<dbReference type="PROSITE" id="PS51194">
    <property type="entry name" value="HELICASE_CTER"/>
    <property type="match status" value="1"/>
</dbReference>
<evidence type="ECO:0000259" key="5">
    <source>
        <dbReference type="PROSITE" id="PS51194"/>
    </source>
</evidence>
<keyword evidence="8" id="KW-1185">Reference proteome</keyword>
<dbReference type="SUPFAM" id="SSF52540">
    <property type="entry name" value="P-loop containing nucleoside triphosphate hydrolases"/>
    <property type="match status" value="1"/>
</dbReference>
<evidence type="ECO:0000256" key="3">
    <source>
        <dbReference type="ARBA" id="ARBA00023010"/>
    </source>
</evidence>
<evidence type="ECO:0000313" key="8">
    <source>
        <dbReference type="Proteomes" id="UP000076858"/>
    </source>
</evidence>
<gene>
    <name evidence="7" type="ORF">APZ42_021329</name>
</gene>
<keyword evidence="3" id="KW-0811">Translocation</keyword>
<dbReference type="InterPro" id="IPR027417">
    <property type="entry name" value="P-loop_NTPase"/>
</dbReference>
<evidence type="ECO:0000259" key="6">
    <source>
        <dbReference type="PROSITE" id="PS51196"/>
    </source>
</evidence>
<name>A0A164WS17_9CRUS</name>
<feature type="transmembrane region" description="Helical" evidence="4">
    <location>
        <begin position="2191"/>
        <end position="2217"/>
    </location>
</feature>
<keyword evidence="2" id="KW-0813">Transport</keyword>
<sequence length="2564" mass="291922">MAGRDRQYETPEDVFQEILCWIQNENTEPKLVENAISHIDSEVRCALKSLEETCVELQYVNALLTMWARNSLEKAFIHLENETSDISTDMSTVLDELHSVDSFEDINTKLIAENSQLWTWFGKSCRYFKLILQQEELFRNTPRFALLLNRNFNKLKSYFINKIFFRYRNDILNDVDGEALQKFLSVLTEFLTKANEDKELQNILEAHILESNINTNSRETDWQGWINILVEKILKTLPPAKSDNETSAVPEWIQRFKLTVSLINKWTPKLNLLIGETYKKLLLPETTIEVREEYGRKIIFINGAAIFVSKITKKMKELKDNNLDVQEIQIVGQSSIHIDCDLENETWHGTNVGIVTHKLIVCASENVKKIVWDVSGRHASDATHANAGESGGNVFIKCNQIIGAEQWAIVSDGGDGSSAVKWSVEEFQKVFIHKCSLDEDENTEKEDEQEASHPARSNVLVKNGVIKFSYESRKKNRHTLILCKGNRCGQGGYGGNILLELSNNEHGVPPAGMEVYQAMGTGGVVYKASVSDGKTGRTYGDVGYIHNGDKTQEGIFFGFERDQILGIQYWTKKTLQRDKVVSYVKIRPSDGVEKDDLFGNLCYATIILSLEQNDSLQLFSASKKNGVIRQSLIRHFSKISERKQITDSLQKTFSSDTCEQNQSQNVDQLMKEIQNNKFQFGDLLHQQLNQERISCIKPAPSVKSSAACDPSASQGNSMSDRKLTSFNIRNRKMLASFLYENSKKFISHTWKQMSNEMKSKSKSKIENFNERIIFILSYLNDQRNLGEKEDITRKWKKKIKINGNEESGLKSLAIFLYDFECAVQQLRKPKDDNFRLRDTQILAIVTLLPNLKLTKSDRRLAQVFTGEGKSLIVAAVAIALVYNWFDPNKARKHLSEEQLFDAQKSPQRIDVITSNNLLAIRDSNLSVAEGGLRDLYDYFGVSVANNCNQSEDGRTAAYAAKVVYGQLANFQRDYLLAKFYDRNIFNNLQSSYAIVDEVDCMLLDQGSNTLYLSHDIPGMETLESLYVFIWEKLRNSTVDKSSSKEQVKDSIKSDVLFDLFGVTTKDELKLVHALWDDSEKDALWKYLIEIKVIDSKGYLLIADANEITESKINLNPELILQGKNLKAKLVFYFRKVANRQRRIRIPSHLLAFVDRNLDTWLNSAFLALDLRRDEDYVIDQDRTDTSPDLNPQVIIVDPDTGTDQTLSQWDGALHQFLQLKERCKLTLQSLKSVFISNATYISKYWGLLGVSGTLGSEQEQIFLQNAYECDLYPIPRAFDTCFEKKKTQVLSTEEEWLNAIIRETKATIETIPKRSIIIFCKSIKVVNFIHQRLKSSNPELSVNHRLHRYTRDYEKFAYESIELDIGHVIVATNLAGRGTDLKISKQLCDNGGLHVCLTFFPNNERIEEQIMGRAARNGAPGSGILIICKSISRDRNTPDENDTQDLATISAMEEARNFQEKQRIARLEEYSKGRRDQVKLFDDFSEYYTTLRKQLCEKKYRDWEVSAICGSVLDQWALWLDEMDASISNGNLLHPFRMEMDASISGNHDSPFDVKKYSYSTKLIPKFKIPEHNFPESSQSQLDWMTPARLVVVAKHLAATGNKKSNKFKAATSLLEQLIKSKDNQFYPAAYYYRAFILLKEDFETNQNEFIKTLRTCENVLNEQINMQISNFSIIRETDRKTDHADSFCAVDGYTQQKDNIVNLFQYFLGSVRSLLGTDCSIEDFEAAGCLPKEVKGFFAKNLDNFEKWIERENHENSKVFQKKDEKKKDSKNFTIPNEKVVEYFDLLMEGESKCIGHQLNSASTIPSWNSSVEQIAESNWKTAIFQIANAYGFCASTLEKALKQAVKEELSTEDIEKEFENELKKKFQEDNLIPCTRESFWAKLIETGALFDNENFVVMDDCNVDSFNLDRDEAKELDFGGNYVLYDPIDNSKNGEEKKIIFSQKYVEDKLYGNREYNRSRDQFQFNKIAKIDIAKLKSVDLKLFGQLKDDDLRKADISKVERKEIMDELKNQKIIDDAGNLSSDYDGQSFKYPNCPAYEDTVMRLVGTKLRAEIVRRHWLKSKYNTNRLEAINLLPLTPYRDMLDDLIAAYVISGVRLKKMDEHILERKVNEITNEGHEHKCILDFLKSRQAIYEATSLKKQETALDFIDSDIRKVKANTVERELCLFRLMGFDHVMYMKDRQMSRKQMVLTSLFVPFIIIGGAVSISAGAVFTINKIWPFRVAKDLLFMGGLSDIIYVLTSTLSNHQISISGYVHQRIRSAAGKMNLVDEGKTLWKLLESSKSGSQSYRPAARLHMDAFHQRRLRDRNGETAQHKISAVANRKCLGNVSILQETIGSSSTFAAKSRSLFLLINMQKNFITLMLLVAAVTSATLDPTNVDAFADWMQLESPSNYRIDSRMRRQVPSTDAKEEASASSDVPIIDGSTLLKELASVQSPTTGIRQASSAISLPIDTSAISISLNSCIFIGLKLSIVINILDPVACSKICASNSDCTHFTHEPLQNGGTCTLHKAPGLGNEWSSPAPRSSGATCGYVPKDKCVSSDGSLLNLCLYLALKIRLGLL</sequence>
<dbReference type="STRING" id="35525.A0A164WS17"/>
<dbReference type="GO" id="GO:0017038">
    <property type="term" value="P:protein import"/>
    <property type="evidence" value="ECO:0007669"/>
    <property type="project" value="InterPro"/>
</dbReference>
<dbReference type="Pfam" id="PF07517">
    <property type="entry name" value="SecA_DEAD"/>
    <property type="match status" value="1"/>
</dbReference>
<dbReference type="FunFam" id="3.90.1440.10:FF:000007">
    <property type="entry name" value="Uncharacterized protein"/>
    <property type="match status" value="1"/>
</dbReference>
<dbReference type="PANTHER" id="PTHR30612:SF0">
    <property type="entry name" value="CHLOROPLAST PROTEIN-TRANSPORTING ATPASE"/>
    <property type="match status" value="1"/>
</dbReference>
<feature type="domain" description="SecA family profile" evidence="6">
    <location>
        <begin position="750"/>
        <end position="1471"/>
    </location>
</feature>
<dbReference type="EMBL" id="LRGB01001117">
    <property type="protein sequence ID" value="KZS13520.1"/>
    <property type="molecule type" value="Genomic_DNA"/>
</dbReference>
<keyword evidence="4" id="KW-1133">Transmembrane helix</keyword>
<evidence type="ECO:0000256" key="2">
    <source>
        <dbReference type="ARBA" id="ARBA00022927"/>
    </source>
</evidence>
<reference evidence="7 8" key="1">
    <citation type="submission" date="2016-03" db="EMBL/GenBank/DDBJ databases">
        <title>EvidentialGene: Evidence-directed Construction of Genes on Genomes.</title>
        <authorList>
            <person name="Gilbert D.G."/>
            <person name="Choi J.-H."/>
            <person name="Mockaitis K."/>
            <person name="Colbourne J."/>
            <person name="Pfrender M."/>
        </authorList>
    </citation>
    <scope>NUCLEOTIDE SEQUENCE [LARGE SCALE GENOMIC DNA]</scope>
    <source>
        <strain evidence="7 8">Xinb3</strain>
        <tissue evidence="7">Complete organism</tissue>
    </source>
</reference>
<proteinExistence type="predicted"/>
<evidence type="ECO:0000256" key="4">
    <source>
        <dbReference type="SAM" id="Phobius"/>
    </source>
</evidence>
<dbReference type="GO" id="GO:0016020">
    <property type="term" value="C:membrane"/>
    <property type="evidence" value="ECO:0007669"/>
    <property type="project" value="InterPro"/>
</dbReference>
<dbReference type="Proteomes" id="UP000076858">
    <property type="component" value="Unassembled WGS sequence"/>
</dbReference>
<dbReference type="InterPro" id="IPR014018">
    <property type="entry name" value="SecA_motor_DEAD"/>
</dbReference>
<keyword evidence="1" id="KW-0963">Cytoplasm</keyword>
<evidence type="ECO:0000256" key="1">
    <source>
        <dbReference type="ARBA" id="ARBA00022490"/>
    </source>
</evidence>
<dbReference type="GO" id="GO:0005524">
    <property type="term" value="F:ATP binding"/>
    <property type="evidence" value="ECO:0007669"/>
    <property type="project" value="InterPro"/>
</dbReference>
<dbReference type="PANTHER" id="PTHR30612">
    <property type="entry name" value="SECA INNER MEMBRANE COMPONENT OF SEC PROTEIN SECRETION SYSTEM"/>
    <property type="match status" value="1"/>
</dbReference>
<dbReference type="InterPro" id="IPR001650">
    <property type="entry name" value="Helicase_C-like"/>
</dbReference>